<keyword evidence="2" id="KW-1185">Reference proteome</keyword>
<evidence type="ECO:0000313" key="1">
    <source>
        <dbReference type="EMBL" id="GAK58043.1"/>
    </source>
</evidence>
<dbReference type="STRING" id="1499967.U27_05016"/>
<dbReference type="InterPro" id="IPR036982">
    <property type="entry name" value="Deoxyhypusine_synthase_sf"/>
</dbReference>
<dbReference type="Proteomes" id="UP000030661">
    <property type="component" value="Unassembled WGS sequence"/>
</dbReference>
<accession>A0A081C0D8</accession>
<reference evidence="1" key="1">
    <citation type="journal article" date="2015" name="PeerJ">
        <title>First genomic representation of candidate bacterial phylum KSB3 points to enhanced environmental sensing as a trigger of wastewater bulking.</title>
        <authorList>
            <person name="Sekiguchi Y."/>
            <person name="Ohashi A."/>
            <person name="Parks D.H."/>
            <person name="Yamauchi T."/>
            <person name="Tyson G.W."/>
            <person name="Hugenholtz P."/>
        </authorList>
    </citation>
    <scope>NUCLEOTIDE SEQUENCE [LARGE SCALE GENOMIC DNA]</scope>
</reference>
<dbReference type="HOGENOM" id="CLU_680997_0_0_0"/>
<name>A0A081C0D8_VECG1</name>
<dbReference type="AlphaFoldDB" id="A0A081C0D8"/>
<gene>
    <name evidence="1" type="ORF">U27_05016</name>
</gene>
<dbReference type="SUPFAM" id="SSF52467">
    <property type="entry name" value="DHS-like NAD/FAD-binding domain"/>
    <property type="match status" value="1"/>
</dbReference>
<protein>
    <submittedName>
        <fullName evidence="1">Uncharacterized protein</fullName>
    </submittedName>
</protein>
<organism evidence="1">
    <name type="scientific">Vecturithrix granuli</name>
    <dbReference type="NCBI Taxonomy" id="1499967"/>
    <lineage>
        <taxon>Bacteria</taxon>
        <taxon>Candidatus Moduliflexota</taxon>
        <taxon>Candidatus Vecturitrichia</taxon>
        <taxon>Candidatus Vecturitrichales</taxon>
        <taxon>Candidatus Vecturitrichaceae</taxon>
        <taxon>Candidatus Vecturithrix</taxon>
    </lineage>
</organism>
<dbReference type="Gene3D" id="3.40.910.10">
    <property type="entry name" value="Deoxyhypusine synthase"/>
    <property type="match status" value="1"/>
</dbReference>
<dbReference type="eggNOG" id="COG0043">
    <property type="taxonomic scope" value="Bacteria"/>
</dbReference>
<dbReference type="InterPro" id="IPR029035">
    <property type="entry name" value="DHS-like_NAD/FAD-binding_dom"/>
</dbReference>
<evidence type="ECO:0000313" key="2">
    <source>
        <dbReference type="Proteomes" id="UP000030661"/>
    </source>
</evidence>
<proteinExistence type="predicted"/>
<sequence length="405" mass="44675">MCLDYAFIEKLYESFGAQTKHRIDQVVSKIVQTKKQNGHVVVVTGSGPNIHEGVTTLIAELIKKDLIDGVITSSAVIAHEMAGSLDKVKRVKGKELPGIQPEFLPRGSIFEVTLMDNTVLHELQEEMIIDTELIERVLQAEGTVIIKAAGNMAYPIGLRTERIAAEIEALAQLAGKPFEYIAGLGADQRTMIGAGARKQVPVLVSVPQLIGGGRVGLAIGDSIPLKQRSRLIAQMLAQAEVIIESGVALTQEIHDGPFETYTGHGIWSAWEGIETFSLQEKTLARIDLDPNLEEVWRLEKSGGSVQKSIHEGMPKTKTFKVPFRMEMSGFARLESSIPIVGDLGVVWPIIAAHVSQQLGIELDFCSYPQESEQGKQMREWIVQNVKMLNKKRMLECMQGNVLFRE</sequence>
<dbReference type="EMBL" id="DF820466">
    <property type="protein sequence ID" value="GAK58043.1"/>
    <property type="molecule type" value="Genomic_DNA"/>
</dbReference>